<dbReference type="CDD" id="cd02801">
    <property type="entry name" value="DUS_like_FMN"/>
    <property type="match status" value="1"/>
</dbReference>
<dbReference type="eggNOG" id="KOG2334">
    <property type="taxonomic scope" value="Eukaryota"/>
</dbReference>
<protein>
    <submittedName>
        <fullName evidence="7">tRNA-dihydrouridine synthase</fullName>
    </submittedName>
</protein>
<evidence type="ECO:0000256" key="3">
    <source>
        <dbReference type="ARBA" id="ARBA00022643"/>
    </source>
</evidence>
<feature type="domain" description="DUS-like FMN-binding" evidence="6">
    <location>
        <begin position="11"/>
        <end position="249"/>
    </location>
</feature>
<dbReference type="PANTHER" id="PTHR45936:SF1">
    <property type="entry name" value="TRNA-DIHYDROURIDINE(20) SYNTHASE [NAD(P)+]-LIKE"/>
    <property type="match status" value="1"/>
</dbReference>
<evidence type="ECO:0000313" key="7">
    <source>
        <dbReference type="EnsemblProtists" id="PYU1_T000304"/>
    </source>
</evidence>
<accession>K3W5R3</accession>
<dbReference type="InterPro" id="IPR035587">
    <property type="entry name" value="DUS-like_FMN-bd"/>
</dbReference>
<reference evidence="8" key="1">
    <citation type="journal article" date="2010" name="Genome Biol.">
        <title>Genome sequence of the necrotrophic plant pathogen Pythium ultimum reveals original pathogenicity mechanisms and effector repertoire.</title>
        <authorList>
            <person name="Levesque C.A."/>
            <person name="Brouwer H."/>
            <person name="Cano L."/>
            <person name="Hamilton J.P."/>
            <person name="Holt C."/>
            <person name="Huitema E."/>
            <person name="Raffaele S."/>
            <person name="Robideau G.P."/>
            <person name="Thines M."/>
            <person name="Win J."/>
            <person name="Zerillo M.M."/>
            <person name="Beakes G.W."/>
            <person name="Boore J.L."/>
            <person name="Busam D."/>
            <person name="Dumas B."/>
            <person name="Ferriera S."/>
            <person name="Fuerstenberg S.I."/>
            <person name="Gachon C.M."/>
            <person name="Gaulin E."/>
            <person name="Govers F."/>
            <person name="Grenville-Briggs L."/>
            <person name="Horner N."/>
            <person name="Hostetler J."/>
            <person name="Jiang R.H."/>
            <person name="Johnson J."/>
            <person name="Krajaejun T."/>
            <person name="Lin H."/>
            <person name="Meijer H.J."/>
            <person name="Moore B."/>
            <person name="Morris P."/>
            <person name="Phuntmart V."/>
            <person name="Puiu D."/>
            <person name="Shetty J."/>
            <person name="Stajich J.E."/>
            <person name="Tripathy S."/>
            <person name="Wawra S."/>
            <person name="van West P."/>
            <person name="Whitty B.R."/>
            <person name="Coutinho P.M."/>
            <person name="Henrissat B."/>
            <person name="Martin F."/>
            <person name="Thomas P.D."/>
            <person name="Tyler B.M."/>
            <person name="De Vries R.P."/>
            <person name="Kamoun S."/>
            <person name="Yandell M."/>
            <person name="Tisserat N."/>
            <person name="Buell C.R."/>
        </authorList>
    </citation>
    <scope>NUCLEOTIDE SEQUENCE</scope>
    <source>
        <strain evidence="8">DAOM:BR144</strain>
    </source>
</reference>
<dbReference type="GO" id="GO:0017150">
    <property type="term" value="F:tRNA dihydrouridine synthase activity"/>
    <property type="evidence" value="ECO:0007669"/>
    <property type="project" value="InterPro"/>
</dbReference>
<dbReference type="EnsemblProtists" id="PYU1_T000304">
    <property type="protein sequence ID" value="PYU1_T000304"/>
    <property type="gene ID" value="PYU1_G000304"/>
</dbReference>
<dbReference type="SUPFAM" id="SSF51395">
    <property type="entry name" value="FMN-linked oxidoreductases"/>
    <property type="match status" value="1"/>
</dbReference>
<evidence type="ECO:0000313" key="8">
    <source>
        <dbReference type="Proteomes" id="UP000019132"/>
    </source>
</evidence>
<reference evidence="7" key="3">
    <citation type="submission" date="2015-02" db="UniProtKB">
        <authorList>
            <consortium name="EnsemblProtists"/>
        </authorList>
    </citation>
    <scope>IDENTIFICATION</scope>
    <source>
        <strain evidence="7">DAOM BR144</strain>
    </source>
</reference>
<dbReference type="PROSITE" id="PS01136">
    <property type="entry name" value="UPF0034"/>
    <property type="match status" value="1"/>
</dbReference>
<keyword evidence="5" id="KW-0560">Oxidoreductase</keyword>
<dbReference type="InParanoid" id="K3W5R3"/>
<dbReference type="STRING" id="431595.K3W5R3"/>
<evidence type="ECO:0000256" key="5">
    <source>
        <dbReference type="ARBA" id="ARBA00023002"/>
    </source>
</evidence>
<sequence>MAELYANAVCLAPMVRMGTLPLRLLSLRYGADLVYGEEIVDKRIIAATRVSNGIKLLDTVDYVSNSSGSVVFRTCDEEKRKVVFQIGTADPILALQAAERVASNVASIDINMGCPKHFSVHGGMGAGLLRKPELACDIIKTLRRNLNIPVSCKIRLLHDTQATLDIAKSLEQAGADAIGVHARQVHERPVDSAHWEALAPVVSSLSVPVLANGDIFVRDDIDKVRETSGASSVMIARGALNNPSIFREQGLLPSTEVFTVLRSYSRADELLNVVVVDYLKICAETENLYQNTKYTLSRMLPTKCDPRGVQTATVADLYATKDDPEVFALWDLQRFYKDTQERFSARANACNLSVVPDQLAQLAIGASEA</sequence>
<keyword evidence="8" id="KW-1185">Reference proteome</keyword>
<keyword evidence="4" id="KW-0819">tRNA processing</keyword>
<dbReference type="OMA" id="GPIRTNS"/>
<evidence type="ECO:0000256" key="2">
    <source>
        <dbReference type="ARBA" id="ARBA00022630"/>
    </source>
</evidence>
<evidence type="ECO:0000259" key="6">
    <source>
        <dbReference type="Pfam" id="PF01207"/>
    </source>
</evidence>
<name>K3W5R3_GLOUD</name>
<proteinExistence type="predicted"/>
<dbReference type="Pfam" id="PF01207">
    <property type="entry name" value="Dus"/>
    <property type="match status" value="1"/>
</dbReference>
<dbReference type="VEuPathDB" id="FungiDB:PYU1_G000304"/>
<dbReference type="AlphaFoldDB" id="K3W5R3"/>
<dbReference type="PANTHER" id="PTHR45936">
    <property type="entry name" value="TRNA-DIHYDROURIDINE(20) SYNTHASE [NAD(P)+]-LIKE"/>
    <property type="match status" value="1"/>
</dbReference>
<comment type="cofactor">
    <cofactor evidence="1">
        <name>FMN</name>
        <dbReference type="ChEBI" id="CHEBI:58210"/>
    </cofactor>
</comment>
<reference evidence="8" key="2">
    <citation type="submission" date="2010-04" db="EMBL/GenBank/DDBJ databases">
        <authorList>
            <person name="Buell R."/>
            <person name="Hamilton J."/>
            <person name="Hostetler J."/>
        </authorList>
    </citation>
    <scope>NUCLEOTIDE SEQUENCE [LARGE SCALE GENOMIC DNA]</scope>
    <source>
        <strain evidence="8">DAOM:BR144</strain>
    </source>
</reference>
<evidence type="ECO:0000256" key="4">
    <source>
        <dbReference type="ARBA" id="ARBA00022694"/>
    </source>
</evidence>
<dbReference type="InterPro" id="IPR052582">
    <property type="entry name" value="tRNA-DUS-like"/>
</dbReference>
<dbReference type="Proteomes" id="UP000019132">
    <property type="component" value="Unassembled WGS sequence"/>
</dbReference>
<organism evidence="7 8">
    <name type="scientific">Globisporangium ultimum (strain ATCC 200006 / CBS 805.95 / DAOM BR144)</name>
    <name type="common">Pythium ultimum</name>
    <dbReference type="NCBI Taxonomy" id="431595"/>
    <lineage>
        <taxon>Eukaryota</taxon>
        <taxon>Sar</taxon>
        <taxon>Stramenopiles</taxon>
        <taxon>Oomycota</taxon>
        <taxon>Peronosporomycetes</taxon>
        <taxon>Pythiales</taxon>
        <taxon>Pythiaceae</taxon>
        <taxon>Globisporangium</taxon>
    </lineage>
</organism>
<keyword evidence="3" id="KW-0288">FMN</keyword>
<evidence type="ECO:0000256" key="1">
    <source>
        <dbReference type="ARBA" id="ARBA00001917"/>
    </source>
</evidence>
<dbReference type="Gene3D" id="3.20.20.70">
    <property type="entry name" value="Aldolase class I"/>
    <property type="match status" value="1"/>
</dbReference>
<dbReference type="EMBL" id="GL376636">
    <property type="status" value="NOT_ANNOTATED_CDS"/>
    <property type="molecule type" value="Genomic_DNA"/>
</dbReference>
<dbReference type="GO" id="GO:0005737">
    <property type="term" value="C:cytoplasm"/>
    <property type="evidence" value="ECO:0007669"/>
    <property type="project" value="TreeGrafter"/>
</dbReference>
<dbReference type="GO" id="GO:0050660">
    <property type="term" value="F:flavin adenine dinucleotide binding"/>
    <property type="evidence" value="ECO:0007669"/>
    <property type="project" value="InterPro"/>
</dbReference>
<dbReference type="InterPro" id="IPR018517">
    <property type="entry name" value="tRNA_hU_synthase_CS"/>
</dbReference>
<keyword evidence="2" id="KW-0285">Flavoprotein</keyword>
<dbReference type="InterPro" id="IPR013785">
    <property type="entry name" value="Aldolase_TIM"/>
</dbReference>
<dbReference type="HOGENOM" id="CLU_013299_3_0_1"/>